<dbReference type="Gene3D" id="1.10.10.60">
    <property type="entry name" value="Homeodomain-like"/>
    <property type="match status" value="2"/>
</dbReference>
<dbReference type="AlphaFoldDB" id="A0A9W6UQ91"/>
<evidence type="ECO:0000313" key="5">
    <source>
        <dbReference type="EMBL" id="GLW56864.1"/>
    </source>
</evidence>
<keyword evidence="1" id="KW-0805">Transcription regulation</keyword>
<dbReference type="RefSeq" id="WP_033252141.1">
    <property type="nucleotide sequence ID" value="NZ_BSRX01000031.1"/>
</dbReference>
<dbReference type="InterPro" id="IPR032783">
    <property type="entry name" value="AraC_lig"/>
</dbReference>
<dbReference type="SMART" id="SM00342">
    <property type="entry name" value="HTH_ARAC"/>
    <property type="match status" value="1"/>
</dbReference>
<dbReference type="OrthoDB" id="241790at2"/>
<sequence length="324" mass="34195">MDVLSDLLHRARARHTRVHQLVQRPPWSMAFADPPPLTVVAAMDGPASVRLTGPPPGGPALLGPALLDPALLASGDVALVRGSAGPYVLADRPGTPPQVLVRGGTKQVLDRGAGADRSLAPRTYGDGLPGATTLLHGAYRFRGAAGAHLLGLLPPLTVVPAGDGTEAALRLLAAETAREVPGQEAVLNRLLDLVLVLALRAWGTRPDAELPSWPTALGVPAIGEAVRLLHADPARRWTVAELAARVGRSRTAFAAQFTRVVGEPPLAHLTAWRMVLAADLLRDTDATVAAVARQVGYRDAFAFSTAFKRTRGLTPSAWRELRED</sequence>
<accession>A0A9W6UQ91</accession>
<reference evidence="5" key="1">
    <citation type="submission" date="2023-02" db="EMBL/GenBank/DDBJ databases">
        <title>Kitasatospora phosalacinea NBRC 14362.</title>
        <authorList>
            <person name="Ichikawa N."/>
            <person name="Sato H."/>
            <person name="Tonouchi N."/>
        </authorList>
    </citation>
    <scope>NUCLEOTIDE SEQUENCE</scope>
    <source>
        <strain evidence="5">NBRC 14362</strain>
    </source>
</reference>
<organism evidence="5 6">
    <name type="scientific">Kitasatospora phosalacinea</name>
    <dbReference type="NCBI Taxonomy" id="2065"/>
    <lineage>
        <taxon>Bacteria</taxon>
        <taxon>Bacillati</taxon>
        <taxon>Actinomycetota</taxon>
        <taxon>Actinomycetes</taxon>
        <taxon>Kitasatosporales</taxon>
        <taxon>Streptomycetaceae</taxon>
        <taxon>Kitasatospora</taxon>
    </lineage>
</organism>
<dbReference type="GO" id="GO:0043565">
    <property type="term" value="F:sequence-specific DNA binding"/>
    <property type="evidence" value="ECO:0007669"/>
    <property type="project" value="InterPro"/>
</dbReference>
<dbReference type="Pfam" id="PF12833">
    <property type="entry name" value="HTH_18"/>
    <property type="match status" value="1"/>
</dbReference>
<protein>
    <submittedName>
        <fullName evidence="5">AraC family transcriptional regulator</fullName>
    </submittedName>
</protein>
<dbReference type="PROSITE" id="PS01124">
    <property type="entry name" value="HTH_ARAC_FAMILY_2"/>
    <property type="match status" value="1"/>
</dbReference>
<dbReference type="EMBL" id="BSRX01000031">
    <property type="protein sequence ID" value="GLW56864.1"/>
    <property type="molecule type" value="Genomic_DNA"/>
</dbReference>
<comment type="caution">
    <text evidence="5">The sequence shown here is derived from an EMBL/GenBank/DDBJ whole genome shotgun (WGS) entry which is preliminary data.</text>
</comment>
<evidence type="ECO:0000256" key="3">
    <source>
        <dbReference type="ARBA" id="ARBA00023163"/>
    </source>
</evidence>
<proteinExistence type="predicted"/>
<keyword evidence="3" id="KW-0804">Transcription</keyword>
<evidence type="ECO:0000313" key="6">
    <source>
        <dbReference type="Proteomes" id="UP001165143"/>
    </source>
</evidence>
<dbReference type="PANTHER" id="PTHR46796:SF13">
    <property type="entry name" value="HTH-TYPE TRANSCRIPTIONAL ACTIVATOR RHAS"/>
    <property type="match status" value="1"/>
</dbReference>
<dbReference type="Pfam" id="PF12852">
    <property type="entry name" value="Cupin_6"/>
    <property type="match status" value="1"/>
</dbReference>
<dbReference type="PANTHER" id="PTHR46796">
    <property type="entry name" value="HTH-TYPE TRANSCRIPTIONAL ACTIVATOR RHAS-RELATED"/>
    <property type="match status" value="1"/>
</dbReference>
<gene>
    <name evidence="5" type="ORF">Kpho01_48750</name>
</gene>
<dbReference type="SUPFAM" id="SSF46689">
    <property type="entry name" value="Homeodomain-like"/>
    <property type="match status" value="2"/>
</dbReference>
<dbReference type="Proteomes" id="UP001165143">
    <property type="component" value="Unassembled WGS sequence"/>
</dbReference>
<dbReference type="GO" id="GO:0003700">
    <property type="term" value="F:DNA-binding transcription factor activity"/>
    <property type="evidence" value="ECO:0007669"/>
    <property type="project" value="InterPro"/>
</dbReference>
<dbReference type="InterPro" id="IPR050204">
    <property type="entry name" value="AraC_XylS_family_regulators"/>
</dbReference>
<evidence type="ECO:0000256" key="2">
    <source>
        <dbReference type="ARBA" id="ARBA00023125"/>
    </source>
</evidence>
<feature type="domain" description="HTH araC/xylS-type" evidence="4">
    <location>
        <begin position="223"/>
        <end position="321"/>
    </location>
</feature>
<keyword evidence="2" id="KW-0238">DNA-binding</keyword>
<dbReference type="PROSITE" id="PS00041">
    <property type="entry name" value="HTH_ARAC_FAMILY_1"/>
    <property type="match status" value="1"/>
</dbReference>
<evidence type="ECO:0000256" key="1">
    <source>
        <dbReference type="ARBA" id="ARBA00023015"/>
    </source>
</evidence>
<name>A0A9W6UQ91_9ACTN</name>
<dbReference type="InterPro" id="IPR018060">
    <property type="entry name" value="HTH_AraC"/>
</dbReference>
<dbReference type="InterPro" id="IPR009057">
    <property type="entry name" value="Homeodomain-like_sf"/>
</dbReference>
<dbReference type="InterPro" id="IPR018062">
    <property type="entry name" value="HTH_AraC-typ_CS"/>
</dbReference>
<evidence type="ECO:0000259" key="4">
    <source>
        <dbReference type="PROSITE" id="PS01124"/>
    </source>
</evidence>